<keyword evidence="4 6" id="KW-1133">Transmembrane helix</keyword>
<feature type="transmembrane region" description="Helical" evidence="6">
    <location>
        <begin position="376"/>
        <end position="408"/>
    </location>
</feature>
<dbReference type="InterPro" id="IPR050367">
    <property type="entry name" value="APC_superfamily"/>
</dbReference>
<feature type="transmembrane region" description="Helical" evidence="6">
    <location>
        <begin position="455"/>
        <end position="476"/>
    </location>
</feature>
<organism evidence="7 8">
    <name type="scientific">Candidatus Marsarchaeota G1 archaeon OSP_D</name>
    <dbReference type="NCBI Taxonomy" id="1978155"/>
    <lineage>
        <taxon>Archaea</taxon>
        <taxon>Candidatus Marsarchaeota</taxon>
        <taxon>Candidatus Marsarchaeota group 1</taxon>
    </lineage>
</organism>
<dbReference type="EMBL" id="NEXC01000102">
    <property type="protein sequence ID" value="PSN82081.1"/>
    <property type="molecule type" value="Genomic_DNA"/>
</dbReference>
<dbReference type="PANTHER" id="PTHR42770:SF7">
    <property type="entry name" value="MEMBRANE PROTEIN"/>
    <property type="match status" value="1"/>
</dbReference>
<dbReference type="PANTHER" id="PTHR42770">
    <property type="entry name" value="AMINO ACID TRANSPORTER-RELATED"/>
    <property type="match status" value="1"/>
</dbReference>
<evidence type="ECO:0000313" key="7">
    <source>
        <dbReference type="EMBL" id="PSN82081.1"/>
    </source>
</evidence>
<feature type="transmembrane region" description="Helical" evidence="6">
    <location>
        <begin position="91"/>
        <end position="108"/>
    </location>
</feature>
<dbReference type="GO" id="GO:0005886">
    <property type="term" value="C:plasma membrane"/>
    <property type="evidence" value="ECO:0007669"/>
    <property type="project" value="UniProtKB-SubCell"/>
</dbReference>
<protein>
    <recommendedName>
        <fullName evidence="9">Amino acid permease/ SLC12A domain-containing protein</fullName>
    </recommendedName>
</protein>
<dbReference type="PIRSF" id="PIRSF006060">
    <property type="entry name" value="AA_transporter"/>
    <property type="match status" value="1"/>
</dbReference>
<feature type="transmembrane region" description="Helical" evidence="6">
    <location>
        <begin position="497"/>
        <end position="520"/>
    </location>
</feature>
<accession>A0A2R6A6R7</accession>
<evidence type="ECO:0000256" key="1">
    <source>
        <dbReference type="ARBA" id="ARBA00004651"/>
    </source>
</evidence>
<keyword evidence="3 6" id="KW-0812">Transmembrane</keyword>
<dbReference type="Proteomes" id="UP000240880">
    <property type="component" value="Unassembled WGS sequence"/>
</dbReference>
<dbReference type="Gene3D" id="1.20.1740.10">
    <property type="entry name" value="Amino acid/polyamine transporter I"/>
    <property type="match status" value="1"/>
</dbReference>
<comment type="subcellular location">
    <subcellularLocation>
        <location evidence="1">Cell membrane</location>
        <topology evidence="1">Multi-pass membrane protein</topology>
    </subcellularLocation>
</comment>
<feature type="transmembrane region" description="Helical" evidence="6">
    <location>
        <begin position="532"/>
        <end position="557"/>
    </location>
</feature>
<keyword evidence="2" id="KW-1003">Cell membrane</keyword>
<feature type="transmembrane region" description="Helical" evidence="6">
    <location>
        <begin position="183"/>
        <end position="202"/>
    </location>
</feature>
<comment type="caution">
    <text evidence="7">The sequence shown here is derived from an EMBL/GenBank/DDBJ whole genome shotgun (WGS) entry which is preliminary data.</text>
</comment>
<dbReference type="InterPro" id="IPR002293">
    <property type="entry name" value="AA/rel_permease1"/>
</dbReference>
<evidence type="ECO:0000256" key="4">
    <source>
        <dbReference type="ARBA" id="ARBA00022989"/>
    </source>
</evidence>
<reference evidence="7 8" key="1">
    <citation type="submission" date="2017-04" db="EMBL/GenBank/DDBJ databases">
        <title>Novel microbial lineages endemic to geothermal iron-oxide mats fill important gaps in the evolutionary history of Archaea.</title>
        <authorList>
            <person name="Jay Z.J."/>
            <person name="Beam J.P."/>
            <person name="Dlakic M."/>
            <person name="Rusch D.B."/>
            <person name="Kozubal M.A."/>
            <person name="Inskeep W.P."/>
        </authorList>
    </citation>
    <scope>NUCLEOTIDE SEQUENCE [LARGE SCALE GENOMIC DNA]</scope>
    <source>
        <strain evidence="7">OSP_D</strain>
    </source>
</reference>
<keyword evidence="5 6" id="KW-0472">Membrane</keyword>
<name>A0A2R6A6R7_9ARCH</name>
<dbReference type="Pfam" id="PF13520">
    <property type="entry name" value="AA_permease_2"/>
    <property type="match status" value="1"/>
</dbReference>
<dbReference type="GO" id="GO:0022857">
    <property type="term" value="F:transmembrane transporter activity"/>
    <property type="evidence" value="ECO:0007669"/>
    <property type="project" value="InterPro"/>
</dbReference>
<evidence type="ECO:0000313" key="8">
    <source>
        <dbReference type="Proteomes" id="UP000240880"/>
    </source>
</evidence>
<feature type="transmembrane region" description="Helical" evidence="6">
    <location>
        <begin position="270"/>
        <end position="287"/>
    </location>
</feature>
<evidence type="ECO:0008006" key="9">
    <source>
        <dbReference type="Google" id="ProtNLM"/>
    </source>
</evidence>
<evidence type="ECO:0000256" key="5">
    <source>
        <dbReference type="ARBA" id="ARBA00023136"/>
    </source>
</evidence>
<feature type="transmembrane region" description="Helical" evidence="6">
    <location>
        <begin position="308"/>
        <end position="332"/>
    </location>
</feature>
<evidence type="ECO:0000256" key="3">
    <source>
        <dbReference type="ARBA" id="ARBA00022692"/>
    </source>
</evidence>
<sequence length="579" mass="64719">MKNKYLISIFLSYFSPKNLSFNIFFIIVPPSEKKVFLREATGLVREISPIRAMFFNFCAMSGGIVVLNYIYSAFYPASPIFGLSSLDLAQILSAIALIPYSLIFIALLSRIPRTGGDYVFTSRILSPYLGWLETWTLLFANMSIIGFELLQISYVTQGFFATMSAIFNVNTWNTLSSFFSTPLNQALVGSLLIVFMALLGFTNTRRFTLFVSIFAILGISGILLQIIVFSLFVNTSTFLSNFERYTLVAPSALVNQAFNLSTAPLRLEPITFALLGPAIGFALFNLIGYQYSAYLAGELKGNVKRTGYISILGSLWLYTTVTWIVLVPLVFLKFGYTFLHAWAYLAFNAPSSAPLQGVIPHSAILGLIALPKMWPLWLYVTVVADVLMFSLGPVYIFMMSRIVFAWAMDRVIPSWFAKVSERTATPVRIYVLTLLGGLIFFLMSFPPISLNLSSLAYYSILLSALTWILPGFNAILMPYKRKELFEAGVFTKRLANLPALVWIGLVWLAFILPIYASAFIQPLISGFFSSPTWQYASSTGVSVVALIVFIGSVIYFVSKYYNKRRGVDITLAFKEIPPE</sequence>
<feature type="transmembrane region" description="Helical" evidence="6">
    <location>
        <begin position="209"/>
        <end position="233"/>
    </location>
</feature>
<gene>
    <name evidence="7" type="ORF">B9Q01_09050</name>
</gene>
<feature type="transmembrane region" description="Helical" evidence="6">
    <location>
        <begin position="429"/>
        <end position="449"/>
    </location>
</feature>
<evidence type="ECO:0000256" key="6">
    <source>
        <dbReference type="SAM" id="Phobius"/>
    </source>
</evidence>
<feature type="transmembrane region" description="Helical" evidence="6">
    <location>
        <begin position="128"/>
        <end position="147"/>
    </location>
</feature>
<feature type="transmembrane region" description="Helical" evidence="6">
    <location>
        <begin position="49"/>
        <end position="71"/>
    </location>
</feature>
<evidence type="ECO:0000256" key="2">
    <source>
        <dbReference type="ARBA" id="ARBA00022475"/>
    </source>
</evidence>
<proteinExistence type="predicted"/>
<dbReference type="AlphaFoldDB" id="A0A2R6A6R7"/>